<dbReference type="RefSeq" id="WP_148599367.1">
    <property type="nucleotide sequence ID" value="NZ_VSLD01000001.1"/>
</dbReference>
<dbReference type="GO" id="GO:0005829">
    <property type="term" value="C:cytosol"/>
    <property type="evidence" value="ECO:0007669"/>
    <property type="project" value="TreeGrafter"/>
</dbReference>
<dbReference type="Pfam" id="PF00186">
    <property type="entry name" value="DHFR_1"/>
    <property type="match status" value="1"/>
</dbReference>
<dbReference type="GO" id="GO:0046655">
    <property type="term" value="P:folic acid metabolic process"/>
    <property type="evidence" value="ECO:0007669"/>
    <property type="project" value="TreeGrafter"/>
</dbReference>
<evidence type="ECO:0000256" key="1">
    <source>
        <dbReference type="ARBA" id="ARBA00004903"/>
    </source>
</evidence>
<evidence type="ECO:0000256" key="3">
    <source>
        <dbReference type="ARBA" id="ARBA00012856"/>
    </source>
</evidence>
<dbReference type="GO" id="GO:0046452">
    <property type="term" value="P:dihydrofolate metabolic process"/>
    <property type="evidence" value="ECO:0007669"/>
    <property type="project" value="TreeGrafter"/>
</dbReference>
<dbReference type="Gene3D" id="3.40.430.10">
    <property type="entry name" value="Dihydrofolate Reductase, subunit A"/>
    <property type="match status" value="1"/>
</dbReference>
<accession>A0A5D0XU65</accession>
<dbReference type="GO" id="GO:0006730">
    <property type="term" value="P:one-carbon metabolic process"/>
    <property type="evidence" value="ECO:0007669"/>
    <property type="project" value="UniProtKB-KW"/>
</dbReference>
<dbReference type="InterPro" id="IPR001796">
    <property type="entry name" value="DHFR_dom"/>
</dbReference>
<dbReference type="PANTHER" id="PTHR48069">
    <property type="entry name" value="DIHYDROFOLATE REDUCTASE"/>
    <property type="match status" value="1"/>
</dbReference>
<dbReference type="UniPathway" id="UPA00077">
    <property type="reaction ID" value="UER00158"/>
</dbReference>
<evidence type="ECO:0000256" key="6">
    <source>
        <dbReference type="ARBA" id="ARBA00023002"/>
    </source>
</evidence>
<evidence type="ECO:0000256" key="5">
    <source>
        <dbReference type="ARBA" id="ARBA00022857"/>
    </source>
</evidence>
<evidence type="ECO:0000256" key="4">
    <source>
        <dbReference type="ARBA" id="ARBA00022563"/>
    </source>
</evidence>
<reference evidence="10 11" key="1">
    <citation type="submission" date="2019-08" db="EMBL/GenBank/DDBJ databases">
        <title>Genone of Arthrobacter echini P9.</title>
        <authorList>
            <person name="Bowman J.P."/>
        </authorList>
    </citation>
    <scope>NUCLEOTIDE SEQUENCE [LARGE SCALE GENOMIC DNA]</scope>
    <source>
        <strain evidence="10 11">P9</strain>
    </source>
</reference>
<dbReference type="InterPro" id="IPR024072">
    <property type="entry name" value="DHFR-like_dom_sf"/>
</dbReference>
<dbReference type="Proteomes" id="UP000323410">
    <property type="component" value="Unassembled WGS sequence"/>
</dbReference>
<dbReference type="PROSITE" id="PS51330">
    <property type="entry name" value="DHFR_2"/>
    <property type="match status" value="1"/>
</dbReference>
<comment type="pathway">
    <text evidence="1 7">Cofactor biosynthesis; tetrahydrofolate biosynthesis; 5,6,7,8-tetrahydrofolate from 7,8-dihydrofolate: step 1/1.</text>
</comment>
<feature type="domain" description="DHFR" evidence="9">
    <location>
        <begin position="19"/>
        <end position="184"/>
    </location>
</feature>
<dbReference type="PROSITE" id="PS00075">
    <property type="entry name" value="DHFR_1"/>
    <property type="match status" value="1"/>
</dbReference>
<dbReference type="InterPro" id="IPR012259">
    <property type="entry name" value="DHFR"/>
</dbReference>
<keyword evidence="11" id="KW-1185">Reference proteome</keyword>
<dbReference type="InterPro" id="IPR017925">
    <property type="entry name" value="DHFR_CS"/>
</dbReference>
<dbReference type="SUPFAM" id="SSF53597">
    <property type="entry name" value="Dihydrofolate reductase-like"/>
    <property type="match status" value="1"/>
</dbReference>
<dbReference type="GO" id="GO:0004146">
    <property type="term" value="F:dihydrofolate reductase activity"/>
    <property type="evidence" value="ECO:0007669"/>
    <property type="project" value="UniProtKB-EC"/>
</dbReference>
<keyword evidence="4 7" id="KW-0554">One-carbon metabolism</keyword>
<comment type="caution">
    <text evidence="10">The sequence shown here is derived from an EMBL/GenBank/DDBJ whole genome shotgun (WGS) entry which is preliminary data.</text>
</comment>
<comment type="catalytic activity">
    <reaction evidence="7">
        <text>(6S)-5,6,7,8-tetrahydrofolate + NADP(+) = 7,8-dihydrofolate + NADPH + H(+)</text>
        <dbReference type="Rhea" id="RHEA:15009"/>
        <dbReference type="ChEBI" id="CHEBI:15378"/>
        <dbReference type="ChEBI" id="CHEBI:57451"/>
        <dbReference type="ChEBI" id="CHEBI:57453"/>
        <dbReference type="ChEBI" id="CHEBI:57783"/>
        <dbReference type="ChEBI" id="CHEBI:58349"/>
        <dbReference type="EC" id="1.5.1.3"/>
    </reaction>
</comment>
<dbReference type="PANTHER" id="PTHR48069:SF3">
    <property type="entry name" value="DIHYDROFOLATE REDUCTASE"/>
    <property type="match status" value="1"/>
</dbReference>
<evidence type="ECO:0000256" key="8">
    <source>
        <dbReference type="RuleBase" id="RU004474"/>
    </source>
</evidence>
<evidence type="ECO:0000313" key="11">
    <source>
        <dbReference type="Proteomes" id="UP000323410"/>
    </source>
</evidence>
<dbReference type="OrthoDB" id="9804315at2"/>
<keyword evidence="5 7" id="KW-0521">NADP</keyword>
<dbReference type="EC" id="1.5.1.3" evidence="3 7"/>
<protein>
    <recommendedName>
        <fullName evidence="3 7">Dihydrofolate reductase</fullName>
        <ecNumber evidence="3 7">1.5.1.3</ecNumber>
    </recommendedName>
</protein>
<organism evidence="10 11">
    <name type="scientific">Arthrobacter echini</name>
    <dbReference type="NCBI Taxonomy" id="1529066"/>
    <lineage>
        <taxon>Bacteria</taxon>
        <taxon>Bacillati</taxon>
        <taxon>Actinomycetota</taxon>
        <taxon>Actinomycetes</taxon>
        <taxon>Micrococcales</taxon>
        <taxon>Micrococcaceae</taxon>
        <taxon>Arthrobacter</taxon>
    </lineage>
</organism>
<comment type="function">
    <text evidence="7">Key enzyme in folate metabolism. Catalyzes an essential reaction for de novo glycine and purine synthesis, and for DNA precursor synthesis.</text>
</comment>
<evidence type="ECO:0000256" key="7">
    <source>
        <dbReference type="PIRNR" id="PIRNR000194"/>
    </source>
</evidence>
<dbReference type="PRINTS" id="PR00070">
    <property type="entry name" value="DHFR"/>
</dbReference>
<name>A0A5D0XU65_9MICC</name>
<gene>
    <name evidence="10" type="ORF">FQ377_00900</name>
</gene>
<comment type="similarity">
    <text evidence="2 7 8">Belongs to the dihydrofolate reductase family.</text>
</comment>
<sequence length="186" mass="19416">MSSAADSLSVPDAVGSSPVIGMIWAQTEAGVIGRDGGIPWHVPEDMAHFKATTTGHPVVMGRRTWESFPEKFRPLPDRTNIVISGSEPSAFPGAVVVGSLEAAIEAAGASPGAEEIWIIGGGQVYADAMALANAALVTVIESAEDGDTMAPSLDVDWALAALTPETGWLESSGGSRYRISLWTRRP</sequence>
<dbReference type="GO" id="GO:0046654">
    <property type="term" value="P:tetrahydrofolate biosynthetic process"/>
    <property type="evidence" value="ECO:0007669"/>
    <property type="project" value="UniProtKB-UniPathway"/>
</dbReference>
<evidence type="ECO:0000259" key="9">
    <source>
        <dbReference type="PROSITE" id="PS51330"/>
    </source>
</evidence>
<dbReference type="AlphaFoldDB" id="A0A5D0XU65"/>
<dbReference type="GO" id="GO:0050661">
    <property type="term" value="F:NADP binding"/>
    <property type="evidence" value="ECO:0007669"/>
    <property type="project" value="InterPro"/>
</dbReference>
<proteinExistence type="inferred from homology"/>
<evidence type="ECO:0000256" key="2">
    <source>
        <dbReference type="ARBA" id="ARBA00009539"/>
    </source>
</evidence>
<keyword evidence="6 7" id="KW-0560">Oxidoreductase</keyword>
<dbReference type="PIRSF" id="PIRSF000194">
    <property type="entry name" value="DHFR"/>
    <property type="match status" value="1"/>
</dbReference>
<evidence type="ECO:0000313" key="10">
    <source>
        <dbReference type="EMBL" id="TYD00060.1"/>
    </source>
</evidence>
<dbReference type="EMBL" id="VSLD01000001">
    <property type="protein sequence ID" value="TYD00060.1"/>
    <property type="molecule type" value="Genomic_DNA"/>
</dbReference>
<dbReference type="CDD" id="cd00209">
    <property type="entry name" value="DHFR"/>
    <property type="match status" value="1"/>
</dbReference>